<evidence type="ECO:0000313" key="1">
    <source>
        <dbReference type="EMBL" id="GJS68392.1"/>
    </source>
</evidence>
<comment type="caution">
    <text evidence="1">The sequence shown here is derived from an EMBL/GenBank/DDBJ whole genome shotgun (WGS) entry which is preliminary data.</text>
</comment>
<sequence>MKFVTSLVLLATQRHIQEEVVISHVSFDKAWQYSGTDDLDMMAVNAAVLKAMELIHSENASPAALPGFGRSPMVRQLRVTDSPFPLCSVDEDCYVVDEADISSSVTATFKHFDSTIDANLLTENTASSSSSQFHVSLPFKVSLT</sequence>
<organism evidence="1 2">
    <name type="scientific">Tanacetum coccineum</name>
    <dbReference type="NCBI Taxonomy" id="301880"/>
    <lineage>
        <taxon>Eukaryota</taxon>
        <taxon>Viridiplantae</taxon>
        <taxon>Streptophyta</taxon>
        <taxon>Embryophyta</taxon>
        <taxon>Tracheophyta</taxon>
        <taxon>Spermatophyta</taxon>
        <taxon>Magnoliopsida</taxon>
        <taxon>eudicotyledons</taxon>
        <taxon>Gunneridae</taxon>
        <taxon>Pentapetalae</taxon>
        <taxon>asterids</taxon>
        <taxon>campanulids</taxon>
        <taxon>Asterales</taxon>
        <taxon>Asteraceae</taxon>
        <taxon>Asteroideae</taxon>
        <taxon>Anthemideae</taxon>
        <taxon>Anthemidinae</taxon>
        <taxon>Tanacetum</taxon>
    </lineage>
</organism>
<dbReference type="EMBL" id="BQNB010009786">
    <property type="protein sequence ID" value="GJS68392.1"/>
    <property type="molecule type" value="Genomic_DNA"/>
</dbReference>
<name>A0ABQ4XTS2_9ASTR</name>
<evidence type="ECO:0000313" key="2">
    <source>
        <dbReference type="Proteomes" id="UP001151760"/>
    </source>
</evidence>
<reference evidence="1" key="2">
    <citation type="submission" date="2022-01" db="EMBL/GenBank/DDBJ databases">
        <authorList>
            <person name="Yamashiro T."/>
            <person name="Shiraishi A."/>
            <person name="Satake H."/>
            <person name="Nakayama K."/>
        </authorList>
    </citation>
    <scope>NUCLEOTIDE SEQUENCE</scope>
</reference>
<gene>
    <name evidence="1" type="ORF">Tco_0682957</name>
</gene>
<protein>
    <submittedName>
        <fullName evidence="1">Uncharacterized protein</fullName>
    </submittedName>
</protein>
<dbReference type="Proteomes" id="UP001151760">
    <property type="component" value="Unassembled WGS sequence"/>
</dbReference>
<reference evidence="1" key="1">
    <citation type="journal article" date="2022" name="Int. J. Mol. Sci.">
        <title>Draft Genome of Tanacetum Coccineum: Genomic Comparison of Closely Related Tanacetum-Family Plants.</title>
        <authorList>
            <person name="Yamashiro T."/>
            <person name="Shiraishi A."/>
            <person name="Nakayama K."/>
            <person name="Satake H."/>
        </authorList>
    </citation>
    <scope>NUCLEOTIDE SEQUENCE</scope>
</reference>
<keyword evidence="2" id="KW-1185">Reference proteome</keyword>
<accession>A0ABQ4XTS2</accession>
<proteinExistence type="predicted"/>